<comment type="caution">
    <text evidence="4">The sequence shown here is derived from an EMBL/GenBank/DDBJ whole genome shotgun (WGS) entry which is preliminary data.</text>
</comment>
<gene>
    <name evidence="4" type="ORF">ND810_04940</name>
</gene>
<protein>
    <submittedName>
        <fullName evidence="4">GNAT family N-acetyltransferase</fullName>
    </submittedName>
</protein>
<evidence type="ECO:0000256" key="1">
    <source>
        <dbReference type="ARBA" id="ARBA00022679"/>
    </source>
</evidence>
<evidence type="ECO:0000313" key="4">
    <source>
        <dbReference type="EMBL" id="MCW7514494.1"/>
    </source>
</evidence>
<reference evidence="4" key="1">
    <citation type="submission" date="2022-06" db="EMBL/GenBank/DDBJ databases">
        <title>Leptospira isolates from biofilms formed at urban environments.</title>
        <authorList>
            <person name="Ribeiro P.S."/>
            <person name="Sousa T."/>
            <person name="Carvalho N."/>
            <person name="Aburjaile F."/>
            <person name="Neves F."/>
            <person name="Oliveira D."/>
            <person name="Blanco L."/>
            <person name="Lima J."/>
            <person name="Costa F."/>
            <person name="Brenig B."/>
            <person name="Soares S."/>
            <person name="Ramos R."/>
            <person name="Goes-Neto A."/>
            <person name="Matiuzzi M."/>
            <person name="Azevedo V."/>
            <person name="Ristow P."/>
        </authorList>
    </citation>
    <scope>NUCLEOTIDE SEQUENCE</scope>
    <source>
        <strain evidence="4">VSF7</strain>
    </source>
</reference>
<proteinExistence type="predicted"/>
<dbReference type="AlphaFoldDB" id="A0AAW5V619"/>
<accession>A0AAW5V619</accession>
<dbReference type="PROSITE" id="PS51186">
    <property type="entry name" value="GNAT"/>
    <property type="match status" value="1"/>
</dbReference>
<sequence length="156" mass="17829">MNRIFQFRWASEIDSSSQSCIDQLWIEIQNRYGFRAPNPMSIHDFLPPKGMFLLAESLDTQETMGSVAYTKFNDKSCELDAVYVFPQFRKLRIATSLLVEIEKKALLDGYESMILRAGSPQPEAIALYQNIGFKQIPAFGKWTSDPTAICFEKKIS</sequence>
<organism evidence="4 5">
    <name type="scientific">Leptospira levettii</name>
    <dbReference type="NCBI Taxonomy" id="2023178"/>
    <lineage>
        <taxon>Bacteria</taxon>
        <taxon>Pseudomonadati</taxon>
        <taxon>Spirochaetota</taxon>
        <taxon>Spirochaetia</taxon>
        <taxon>Leptospirales</taxon>
        <taxon>Leptospiraceae</taxon>
        <taxon>Leptospira</taxon>
    </lineage>
</organism>
<evidence type="ECO:0000313" key="5">
    <source>
        <dbReference type="Proteomes" id="UP001209694"/>
    </source>
</evidence>
<dbReference type="InterPro" id="IPR050832">
    <property type="entry name" value="Bact_Acetyltransf"/>
</dbReference>
<keyword evidence="2" id="KW-0012">Acyltransferase</keyword>
<dbReference type="SUPFAM" id="SSF55729">
    <property type="entry name" value="Acyl-CoA N-acyltransferases (Nat)"/>
    <property type="match status" value="1"/>
</dbReference>
<dbReference type="CDD" id="cd04301">
    <property type="entry name" value="NAT_SF"/>
    <property type="match status" value="1"/>
</dbReference>
<dbReference type="PANTHER" id="PTHR43877:SF2">
    <property type="entry name" value="AMINOALKYLPHOSPHONATE N-ACETYLTRANSFERASE-RELATED"/>
    <property type="match status" value="1"/>
</dbReference>
<dbReference type="GO" id="GO:0016747">
    <property type="term" value="F:acyltransferase activity, transferring groups other than amino-acyl groups"/>
    <property type="evidence" value="ECO:0007669"/>
    <property type="project" value="InterPro"/>
</dbReference>
<dbReference type="InterPro" id="IPR000182">
    <property type="entry name" value="GNAT_dom"/>
</dbReference>
<dbReference type="Pfam" id="PF00583">
    <property type="entry name" value="Acetyltransf_1"/>
    <property type="match status" value="1"/>
</dbReference>
<dbReference type="EMBL" id="JAMQQD010000001">
    <property type="protein sequence ID" value="MCW7514494.1"/>
    <property type="molecule type" value="Genomic_DNA"/>
</dbReference>
<feature type="domain" description="N-acetyltransferase" evidence="3">
    <location>
        <begin position="11"/>
        <end position="156"/>
    </location>
</feature>
<dbReference type="RefSeq" id="WP_165791552.1">
    <property type="nucleotide sequence ID" value="NZ_JAMQPS010000001.1"/>
</dbReference>
<dbReference type="PANTHER" id="PTHR43877">
    <property type="entry name" value="AMINOALKYLPHOSPHONATE N-ACETYLTRANSFERASE-RELATED-RELATED"/>
    <property type="match status" value="1"/>
</dbReference>
<dbReference type="InterPro" id="IPR016181">
    <property type="entry name" value="Acyl_CoA_acyltransferase"/>
</dbReference>
<evidence type="ECO:0000256" key="2">
    <source>
        <dbReference type="ARBA" id="ARBA00023315"/>
    </source>
</evidence>
<dbReference type="Proteomes" id="UP001209694">
    <property type="component" value="Unassembled WGS sequence"/>
</dbReference>
<dbReference type="Gene3D" id="3.40.630.30">
    <property type="match status" value="1"/>
</dbReference>
<name>A0AAW5V619_9LEPT</name>
<keyword evidence="1" id="KW-0808">Transferase</keyword>
<evidence type="ECO:0000259" key="3">
    <source>
        <dbReference type="PROSITE" id="PS51186"/>
    </source>
</evidence>